<gene>
    <name evidence="2" type="ordered locus">Rta_10210</name>
</gene>
<dbReference type="OrthoDB" id="8913486at2"/>
<dbReference type="AlphaFoldDB" id="F5Y083"/>
<reference evidence="2 3" key="2">
    <citation type="journal article" date="2011" name="PLoS ONE">
        <title>The Cyst-Dividing Bacterium Ramlibacter tataouinensis TTB310 Genome Reveals a Well-Stocked Toolbox for Adaptation to a Desert Environment.</title>
        <authorList>
            <person name="De Luca G."/>
            <person name="Barakat M."/>
            <person name="Ortet P."/>
            <person name="Fochesato S."/>
            <person name="Jourlin-Castelli C."/>
            <person name="Ansaldi M."/>
            <person name="Py B."/>
            <person name="Fichant G."/>
            <person name="Coutinho P.M."/>
            <person name="Voulhoux R."/>
            <person name="Bastien O."/>
            <person name="Marechal E."/>
            <person name="Henrissat B."/>
            <person name="Quentin Y."/>
            <person name="Noirot P."/>
            <person name="Filloux A."/>
            <person name="Mejean V."/>
            <person name="Dubow M.S."/>
            <person name="Barras F."/>
            <person name="Barbe V."/>
            <person name="Weissenbach J."/>
            <person name="Mihalcescu I."/>
            <person name="Vermeglio A."/>
            <person name="Achouak W."/>
            <person name="Heulin T."/>
        </authorList>
    </citation>
    <scope>NUCLEOTIDE SEQUENCE [LARGE SCALE GENOMIC DNA]</scope>
    <source>
        <strain evidence="3">ATCC BAA-407 / DSM 14655 / LMG 21543 / TTB310</strain>
    </source>
</reference>
<evidence type="ECO:0000256" key="1">
    <source>
        <dbReference type="SAM" id="MobiDB-lite"/>
    </source>
</evidence>
<dbReference type="KEGG" id="rta:Rta_10210"/>
<reference evidence="3" key="1">
    <citation type="submission" date="2006-01" db="EMBL/GenBank/DDBJ databases">
        <title>Genome of the cyst-dividing bacterium Ramlibacter tataouinensis.</title>
        <authorList>
            <person name="Barakat M."/>
            <person name="Ortet P."/>
            <person name="De Luca G."/>
            <person name="Jourlin-Castelli C."/>
            <person name="Ansaldi M."/>
            <person name="Py B."/>
            <person name="Fichant G."/>
            <person name="Coutinho P."/>
            <person name="Voulhoux R."/>
            <person name="Bastien O."/>
            <person name="Roy S."/>
            <person name="Marechal E."/>
            <person name="Henrissat B."/>
            <person name="Quentin Y."/>
            <person name="Noirot P."/>
            <person name="Filloux A."/>
            <person name="Mejean V."/>
            <person name="DuBow M."/>
            <person name="Barras F."/>
            <person name="Heulin T."/>
        </authorList>
    </citation>
    <scope>NUCLEOTIDE SEQUENCE [LARGE SCALE GENOMIC DNA]</scope>
    <source>
        <strain evidence="3">ATCC BAA-407 / DSM 14655 / LMG 21543 / TTB310</strain>
    </source>
</reference>
<dbReference type="STRING" id="365046.Rta_10210"/>
<dbReference type="RefSeq" id="WP_013900338.1">
    <property type="nucleotide sequence ID" value="NC_015677.1"/>
</dbReference>
<dbReference type="EMBL" id="CP000245">
    <property type="protein sequence ID" value="AEG92105.1"/>
    <property type="molecule type" value="Genomic_DNA"/>
</dbReference>
<evidence type="ECO:0000313" key="2">
    <source>
        <dbReference type="EMBL" id="AEG92105.1"/>
    </source>
</evidence>
<evidence type="ECO:0000313" key="3">
    <source>
        <dbReference type="Proteomes" id="UP000008385"/>
    </source>
</evidence>
<name>F5Y083_RAMTT</name>
<organism evidence="2 3">
    <name type="scientific">Ramlibacter tataouinensis (strain ATCC BAA-407 / DSM 14655 / LMG 21543 / TTB310)</name>
    <dbReference type="NCBI Taxonomy" id="365046"/>
    <lineage>
        <taxon>Bacteria</taxon>
        <taxon>Pseudomonadati</taxon>
        <taxon>Pseudomonadota</taxon>
        <taxon>Betaproteobacteria</taxon>
        <taxon>Burkholderiales</taxon>
        <taxon>Comamonadaceae</taxon>
        <taxon>Ramlibacter</taxon>
    </lineage>
</organism>
<protein>
    <submittedName>
        <fullName evidence="2">Uncharacterized protein</fullName>
    </submittedName>
</protein>
<feature type="region of interest" description="Disordered" evidence="1">
    <location>
        <begin position="82"/>
        <end position="106"/>
    </location>
</feature>
<proteinExistence type="predicted"/>
<dbReference type="HOGENOM" id="CLU_2221025_0_0_4"/>
<accession>F5Y083</accession>
<sequence>MTPRSDAQGGADAKALADACRALWLATLSLMTAFMQTRAPAHRYLLARRIAGNFGTLHREHAAFAPDSGEAFSRLAARWQRTADEHAPGAPAPRRGLSLASLLKLH</sequence>
<dbReference type="Proteomes" id="UP000008385">
    <property type="component" value="Chromosome"/>
</dbReference>
<keyword evidence="3" id="KW-1185">Reference proteome</keyword>